<accession>A0A8J3NKH7</accession>
<dbReference type="Proteomes" id="UP000601223">
    <property type="component" value="Unassembled WGS sequence"/>
</dbReference>
<feature type="region of interest" description="Disordered" evidence="1">
    <location>
        <begin position="33"/>
        <end position="52"/>
    </location>
</feature>
<comment type="caution">
    <text evidence="2">The sequence shown here is derived from an EMBL/GenBank/DDBJ whole genome shotgun (WGS) entry which is preliminary data.</text>
</comment>
<proteinExistence type="predicted"/>
<evidence type="ECO:0000256" key="1">
    <source>
        <dbReference type="SAM" id="MobiDB-lite"/>
    </source>
</evidence>
<dbReference type="RefSeq" id="WP_203746014.1">
    <property type="nucleotide sequence ID" value="NZ_BONF01000014.1"/>
</dbReference>
<name>A0A8J3NKH7_9ACTN</name>
<evidence type="ECO:0000313" key="2">
    <source>
        <dbReference type="EMBL" id="GIF81545.1"/>
    </source>
</evidence>
<dbReference type="EMBL" id="BONF01000014">
    <property type="protein sequence ID" value="GIF81545.1"/>
    <property type="molecule type" value="Genomic_DNA"/>
</dbReference>
<protein>
    <submittedName>
        <fullName evidence="2">Uncharacterized protein</fullName>
    </submittedName>
</protein>
<evidence type="ECO:0000313" key="3">
    <source>
        <dbReference type="Proteomes" id="UP000601223"/>
    </source>
</evidence>
<keyword evidence="3" id="KW-1185">Reference proteome</keyword>
<gene>
    <name evidence="2" type="ORF">Cba03nite_28940</name>
</gene>
<sequence>MKPTLRPVAGTGGAPDSIPAHVRSNYVECITLPARAPRRPTPPPAPGSEAGA</sequence>
<dbReference type="AlphaFoldDB" id="A0A8J3NKH7"/>
<reference evidence="2 3" key="1">
    <citation type="submission" date="2021-01" db="EMBL/GenBank/DDBJ databases">
        <title>Whole genome shotgun sequence of Catellatospora bangladeshensis NBRC 107357.</title>
        <authorList>
            <person name="Komaki H."/>
            <person name="Tamura T."/>
        </authorList>
    </citation>
    <scope>NUCLEOTIDE SEQUENCE [LARGE SCALE GENOMIC DNA]</scope>
    <source>
        <strain evidence="2 3">NBRC 107357</strain>
    </source>
</reference>
<organism evidence="2 3">
    <name type="scientific">Catellatospora bangladeshensis</name>
    <dbReference type="NCBI Taxonomy" id="310355"/>
    <lineage>
        <taxon>Bacteria</taxon>
        <taxon>Bacillati</taxon>
        <taxon>Actinomycetota</taxon>
        <taxon>Actinomycetes</taxon>
        <taxon>Micromonosporales</taxon>
        <taxon>Micromonosporaceae</taxon>
        <taxon>Catellatospora</taxon>
    </lineage>
</organism>